<proteinExistence type="inferred from homology"/>
<dbReference type="GO" id="GO:0004674">
    <property type="term" value="F:protein serine/threonine kinase activity"/>
    <property type="evidence" value="ECO:0007669"/>
    <property type="project" value="UniProtKB-KW"/>
</dbReference>
<evidence type="ECO:0000256" key="8">
    <source>
        <dbReference type="SAM" id="MobiDB-lite"/>
    </source>
</evidence>
<evidence type="ECO:0000259" key="9">
    <source>
        <dbReference type="PROSITE" id="PS50011"/>
    </source>
</evidence>
<evidence type="ECO:0000313" key="10">
    <source>
        <dbReference type="EMBL" id="KAJ3478869.1"/>
    </source>
</evidence>
<keyword evidence="5 6" id="KW-0067">ATP-binding</keyword>
<dbReference type="PROSITE" id="PS50011">
    <property type="entry name" value="PROTEIN_KINASE_DOM"/>
    <property type="match status" value="1"/>
</dbReference>
<comment type="caution">
    <text evidence="10">The sequence shown here is derived from an EMBL/GenBank/DDBJ whole genome shotgun (WGS) entry which is preliminary data.</text>
</comment>
<evidence type="ECO:0000256" key="7">
    <source>
        <dbReference type="RuleBase" id="RU000304"/>
    </source>
</evidence>
<feature type="region of interest" description="Disordered" evidence="8">
    <location>
        <begin position="380"/>
        <end position="435"/>
    </location>
</feature>
<gene>
    <name evidence="10" type="ORF">NLI96_g9456</name>
</gene>
<comment type="similarity">
    <text evidence="7">Belongs to the protein kinase superfamily.</text>
</comment>
<dbReference type="PANTHER" id="PTHR24345:SF91">
    <property type="entry name" value="SERINE_THREONINE-PROTEIN KINASE PLK4"/>
    <property type="match status" value="1"/>
</dbReference>
<dbReference type="SUPFAM" id="SSF56112">
    <property type="entry name" value="Protein kinase-like (PK-like)"/>
    <property type="match status" value="1"/>
</dbReference>
<keyword evidence="4" id="KW-0418">Kinase</keyword>
<reference evidence="10" key="1">
    <citation type="submission" date="2022-07" db="EMBL/GenBank/DDBJ databases">
        <title>Genome Sequence of Physisporinus lineatus.</title>
        <authorList>
            <person name="Buettner E."/>
        </authorList>
    </citation>
    <scope>NUCLEOTIDE SEQUENCE</scope>
    <source>
        <strain evidence="10">VT162</strain>
    </source>
</reference>
<dbReference type="InterPro" id="IPR017441">
    <property type="entry name" value="Protein_kinase_ATP_BS"/>
</dbReference>
<accession>A0AAD5YF97</accession>
<dbReference type="InterPro" id="IPR000719">
    <property type="entry name" value="Prot_kinase_dom"/>
</dbReference>
<evidence type="ECO:0000256" key="6">
    <source>
        <dbReference type="PROSITE-ProRule" id="PRU10141"/>
    </source>
</evidence>
<evidence type="ECO:0000256" key="2">
    <source>
        <dbReference type="ARBA" id="ARBA00022679"/>
    </source>
</evidence>
<protein>
    <recommendedName>
        <fullName evidence="9">Protein kinase domain-containing protein</fullName>
    </recommendedName>
</protein>
<organism evidence="10 11">
    <name type="scientific">Meripilus lineatus</name>
    <dbReference type="NCBI Taxonomy" id="2056292"/>
    <lineage>
        <taxon>Eukaryota</taxon>
        <taxon>Fungi</taxon>
        <taxon>Dikarya</taxon>
        <taxon>Basidiomycota</taxon>
        <taxon>Agaricomycotina</taxon>
        <taxon>Agaricomycetes</taxon>
        <taxon>Polyporales</taxon>
        <taxon>Meripilaceae</taxon>
        <taxon>Meripilus</taxon>
    </lineage>
</organism>
<dbReference type="PROSITE" id="PS00108">
    <property type="entry name" value="PROTEIN_KINASE_ST"/>
    <property type="match status" value="1"/>
</dbReference>
<evidence type="ECO:0000256" key="4">
    <source>
        <dbReference type="ARBA" id="ARBA00022777"/>
    </source>
</evidence>
<evidence type="ECO:0000256" key="5">
    <source>
        <dbReference type="ARBA" id="ARBA00022840"/>
    </source>
</evidence>
<dbReference type="PROSITE" id="PS00107">
    <property type="entry name" value="PROTEIN_KINASE_ATP"/>
    <property type="match status" value="1"/>
</dbReference>
<dbReference type="GO" id="GO:0005524">
    <property type="term" value="F:ATP binding"/>
    <property type="evidence" value="ECO:0007669"/>
    <property type="project" value="UniProtKB-UniRule"/>
</dbReference>
<dbReference type="InterPro" id="IPR011009">
    <property type="entry name" value="Kinase-like_dom_sf"/>
</dbReference>
<dbReference type="EMBL" id="JANAWD010000478">
    <property type="protein sequence ID" value="KAJ3478869.1"/>
    <property type="molecule type" value="Genomic_DNA"/>
</dbReference>
<feature type="compositionally biased region" description="Low complexity" evidence="8">
    <location>
        <begin position="380"/>
        <end position="391"/>
    </location>
</feature>
<dbReference type="PANTHER" id="PTHR24345">
    <property type="entry name" value="SERINE/THREONINE-PROTEIN KINASE PLK"/>
    <property type="match status" value="1"/>
</dbReference>
<feature type="domain" description="Protein kinase" evidence="9">
    <location>
        <begin position="1"/>
        <end position="261"/>
    </location>
</feature>
<evidence type="ECO:0000256" key="3">
    <source>
        <dbReference type="ARBA" id="ARBA00022741"/>
    </source>
</evidence>
<keyword evidence="1 7" id="KW-0723">Serine/threonine-protein kinase</keyword>
<dbReference type="Pfam" id="PF00069">
    <property type="entry name" value="Pkinase"/>
    <property type="match status" value="1"/>
</dbReference>
<keyword evidence="11" id="KW-1185">Reference proteome</keyword>
<dbReference type="AlphaFoldDB" id="A0AAD5YF97"/>
<feature type="region of interest" description="Disordered" evidence="8">
    <location>
        <begin position="315"/>
        <end position="334"/>
    </location>
</feature>
<evidence type="ECO:0000313" key="11">
    <source>
        <dbReference type="Proteomes" id="UP001212997"/>
    </source>
</evidence>
<feature type="binding site" evidence="6">
    <location>
        <position position="28"/>
    </location>
    <ligand>
        <name>ATP</name>
        <dbReference type="ChEBI" id="CHEBI:30616"/>
    </ligand>
</feature>
<keyword evidence="3 6" id="KW-0547">Nucleotide-binding</keyword>
<dbReference type="InterPro" id="IPR008271">
    <property type="entry name" value="Ser/Thr_kinase_AS"/>
</dbReference>
<dbReference type="GO" id="GO:0005634">
    <property type="term" value="C:nucleus"/>
    <property type="evidence" value="ECO:0007669"/>
    <property type="project" value="TreeGrafter"/>
</dbReference>
<dbReference type="SMART" id="SM00220">
    <property type="entry name" value="S_TKc"/>
    <property type="match status" value="1"/>
</dbReference>
<keyword evidence="2" id="KW-0808">Transferase</keyword>
<name>A0AAD5YF97_9APHY</name>
<dbReference type="Proteomes" id="UP001212997">
    <property type="component" value="Unassembled WGS sequence"/>
</dbReference>
<dbReference type="Gene3D" id="1.10.510.10">
    <property type="entry name" value="Transferase(Phosphotransferase) domain 1"/>
    <property type="match status" value="1"/>
</dbReference>
<evidence type="ECO:0000256" key="1">
    <source>
        <dbReference type="ARBA" id="ARBA00022527"/>
    </source>
</evidence>
<sequence>MNRLGRGGYGTVYRARCFNTPDREYAIKVVQRGYPKPDSHRQEVEFHTHLRNHPNIVTFRGHLGDETNAYLIMDFVSGGDLGKAITKKRIFARNDALVKRLFLQLLDAVQACHNAGIYHCDLKPDNVLINKEMNEVYLTDFGLSTSSPKSRYFGVGTASYMSPECLNASKSHRAYDTKRADIWALGIILINMLSGRNPWSRAKLSDPRYKSFLENEEYLRELLPISAEASSLLRKVLQHNEEDSIDLATFRKLVEDVDTFYMSEEEIENAEHYARVVATEYLRPISKEPTPPLAAQLIEVDRDWSEGVPYFVSLGVRDSSSSSPESGHRGGDEFRLGLPRQEAISLVAVHSVSNDRVAWGRDKTVPMHMRAYSFRGSSEESALSGGASESGTCSIGGDNSSPDPRTSTRRIGRPFSRNADPKGMGSTRDRRRETLGSIEIPRFRLVTDRQTALSRLTSNLRRLFGIME</sequence>